<name>A0ABN8GXM9_9BACL</name>
<feature type="transmembrane region" description="Helical" evidence="1">
    <location>
        <begin position="85"/>
        <end position="104"/>
    </location>
</feature>
<evidence type="ECO:0000256" key="1">
    <source>
        <dbReference type="SAM" id="Phobius"/>
    </source>
</evidence>
<dbReference type="EMBL" id="CAKMMG010000007">
    <property type="protein sequence ID" value="CAH1216172.1"/>
    <property type="molecule type" value="Genomic_DNA"/>
</dbReference>
<protein>
    <submittedName>
        <fullName evidence="2">Uncharacterized protein</fullName>
    </submittedName>
</protein>
<evidence type="ECO:0000313" key="3">
    <source>
        <dbReference type="Proteomes" id="UP000838324"/>
    </source>
</evidence>
<dbReference type="Proteomes" id="UP000838324">
    <property type="component" value="Unassembled WGS sequence"/>
</dbReference>
<organism evidence="2 3">
    <name type="scientific">Paenibacillus auburnensis</name>
    <dbReference type="NCBI Taxonomy" id="2905649"/>
    <lineage>
        <taxon>Bacteria</taxon>
        <taxon>Bacillati</taxon>
        <taxon>Bacillota</taxon>
        <taxon>Bacilli</taxon>
        <taxon>Bacillales</taxon>
        <taxon>Paenibacillaceae</taxon>
        <taxon>Paenibacillus</taxon>
    </lineage>
</organism>
<accession>A0ABN8GXM9</accession>
<sequence length="144" mass="16299">MTHFAVFVIVPVYPLSAEFASRSKSRYTGFYPGDSQSVSLKMEGGNWMDRLAWEAVTTFILLIIAYLSLYFSFRKRTPFARYTALVLLAASGAPLAVMLGLEYARESEDANIGLGMAFMLTWVITALIFLLSLVLWILRLRKKR</sequence>
<keyword evidence="1" id="KW-1133">Transmembrane helix</keyword>
<keyword evidence="1" id="KW-0812">Transmembrane</keyword>
<keyword evidence="1" id="KW-0472">Membrane</keyword>
<feature type="transmembrane region" description="Helical" evidence="1">
    <location>
        <begin position="116"/>
        <end position="138"/>
    </location>
</feature>
<feature type="transmembrane region" description="Helical" evidence="1">
    <location>
        <begin position="51"/>
        <end position="73"/>
    </location>
</feature>
<evidence type="ECO:0000313" key="2">
    <source>
        <dbReference type="EMBL" id="CAH1216172.1"/>
    </source>
</evidence>
<dbReference type="RefSeq" id="WP_236336101.1">
    <property type="nucleotide sequence ID" value="NZ_CAKMMG010000007.1"/>
</dbReference>
<proteinExistence type="predicted"/>
<reference evidence="2" key="1">
    <citation type="submission" date="2022-01" db="EMBL/GenBank/DDBJ databases">
        <authorList>
            <person name="Criscuolo A."/>
        </authorList>
    </citation>
    <scope>NUCLEOTIDE SEQUENCE</scope>
    <source>
        <strain evidence="2">CIP111892</strain>
    </source>
</reference>
<comment type="caution">
    <text evidence="2">The sequence shown here is derived from an EMBL/GenBank/DDBJ whole genome shotgun (WGS) entry which is preliminary data.</text>
</comment>
<gene>
    <name evidence="2" type="ORF">PAECIP111892_04260</name>
</gene>
<keyword evidence="3" id="KW-1185">Reference proteome</keyword>